<dbReference type="RefSeq" id="WP_009606630.1">
    <property type="nucleotide sequence ID" value="NZ_CAJJOK010000017.1"/>
</dbReference>
<protein>
    <submittedName>
        <fullName evidence="1">Uncharacterized protein</fullName>
    </submittedName>
</protein>
<proteinExistence type="predicted"/>
<comment type="caution">
    <text evidence="1">The sequence shown here is derived from an EMBL/GenBank/DDBJ whole genome shotgun (WGS) entry which is preliminary data.</text>
</comment>
<reference evidence="1 2" key="1">
    <citation type="journal article" date="2019" name="Nat. Med.">
        <title>A library of human gut bacterial isolates paired with longitudinal multiomics data enables mechanistic microbiome research.</title>
        <authorList>
            <person name="Poyet M."/>
            <person name="Groussin M."/>
            <person name="Gibbons S.M."/>
            <person name="Avila-Pacheco J."/>
            <person name="Jiang X."/>
            <person name="Kearney S.M."/>
            <person name="Perrotta A.R."/>
            <person name="Berdy B."/>
            <person name="Zhao S."/>
            <person name="Lieberman T.D."/>
            <person name="Swanson P.K."/>
            <person name="Smith M."/>
            <person name="Roesemann S."/>
            <person name="Alexander J.E."/>
            <person name="Rich S.A."/>
            <person name="Livny J."/>
            <person name="Vlamakis H."/>
            <person name="Clish C."/>
            <person name="Bullock K."/>
            <person name="Deik A."/>
            <person name="Scott J."/>
            <person name="Pierce K.A."/>
            <person name="Xavier R.J."/>
            <person name="Alm E.J."/>
        </authorList>
    </citation>
    <scope>NUCLEOTIDE SEQUENCE [LARGE SCALE GENOMIC DNA]</scope>
    <source>
        <strain evidence="1 2">BIOML-A198</strain>
    </source>
</reference>
<accession>A0A173R393</accession>
<dbReference type="AlphaFoldDB" id="A0A173R393"/>
<organism evidence="1 2">
    <name type="scientific">Turicibacter sanguinis</name>
    <dbReference type="NCBI Taxonomy" id="154288"/>
    <lineage>
        <taxon>Bacteria</taxon>
        <taxon>Bacillati</taxon>
        <taxon>Bacillota</taxon>
        <taxon>Erysipelotrichia</taxon>
        <taxon>Erysipelotrichales</taxon>
        <taxon>Turicibacteraceae</taxon>
        <taxon>Turicibacter</taxon>
    </lineage>
</organism>
<dbReference type="OrthoDB" id="1655454at2"/>
<evidence type="ECO:0000313" key="1">
    <source>
        <dbReference type="EMBL" id="MTK20792.1"/>
    </source>
</evidence>
<sequence>MQQFLLVTVMIVIAIIALGMLIYFLLPNKRNDELASKQLNEIESNVDALDSLESVTVIDVKFKGYNGRFTYSTLHDNVYKDQYVLVLTQDGIRCAKVVSNPKRLRVSDLPFPPFLLQSIICVADESDLDYYN</sequence>
<evidence type="ECO:0000313" key="2">
    <source>
        <dbReference type="Proteomes" id="UP000487649"/>
    </source>
</evidence>
<dbReference type="Proteomes" id="UP000487649">
    <property type="component" value="Unassembled WGS sequence"/>
</dbReference>
<gene>
    <name evidence="1" type="ORF">GMA92_04985</name>
</gene>
<dbReference type="EMBL" id="WMQE01000008">
    <property type="protein sequence ID" value="MTK20792.1"/>
    <property type="molecule type" value="Genomic_DNA"/>
</dbReference>
<name>A0A173R393_9FIRM</name>
<dbReference type="GeneID" id="60059981"/>